<proteinExistence type="predicted"/>
<evidence type="ECO:0000256" key="1">
    <source>
        <dbReference type="SAM" id="MobiDB-lite"/>
    </source>
</evidence>
<feature type="transmembrane region" description="Helical" evidence="2">
    <location>
        <begin position="6"/>
        <end position="26"/>
    </location>
</feature>
<dbReference type="AlphaFoldDB" id="A0A3A8N4C1"/>
<keyword evidence="2" id="KW-1133">Transmembrane helix</keyword>
<sequence>MLGLVSGVSFLCRPFETVFFLAPFYLDLVWRVARRRLPVGPCLGGLALGWLLPLGAFLAFNHAVTGDALLPARVSMYTFPAQLTAHDGTLLERFGANTSYNTLMLAVWFLGPLGVALVALGASWDRLTVLLSLGVLSLLGLGLFHDNHGIHAVGPIHYSECAPALALVAVQGLKRAVDFARRASVSPRPLLLGTGGALVVGLGIFDVHHALALREQSAIHAAVEAYVRDAGLGRAVLLAPRYVAAWRRVPEFRRGGSWVFEWAPPRPDFSDEVLILHDGPGHFERLRTQFPERRFFRLKPGRAPEPWRIVPAETSSAEPVVAPQPPVPSAVESAP</sequence>
<evidence type="ECO:0000256" key="2">
    <source>
        <dbReference type="SAM" id="Phobius"/>
    </source>
</evidence>
<feature type="transmembrane region" description="Helical" evidence="2">
    <location>
        <begin position="150"/>
        <end position="170"/>
    </location>
</feature>
<feature type="transmembrane region" description="Helical" evidence="2">
    <location>
        <begin position="38"/>
        <end position="60"/>
    </location>
</feature>
<feature type="transmembrane region" description="Helical" evidence="2">
    <location>
        <begin position="100"/>
        <end position="120"/>
    </location>
</feature>
<accession>A0A3A8N4C1</accession>
<dbReference type="EMBL" id="RAWB01000855">
    <property type="protein sequence ID" value="RKH38349.1"/>
    <property type="molecule type" value="Genomic_DNA"/>
</dbReference>
<gene>
    <name evidence="3" type="ORF">D7V93_41240</name>
</gene>
<feature type="region of interest" description="Disordered" evidence="1">
    <location>
        <begin position="314"/>
        <end position="335"/>
    </location>
</feature>
<feature type="transmembrane region" description="Helical" evidence="2">
    <location>
        <begin position="190"/>
        <end position="211"/>
    </location>
</feature>
<evidence type="ECO:0000313" key="3">
    <source>
        <dbReference type="EMBL" id="RKH38349.1"/>
    </source>
</evidence>
<keyword evidence="2" id="KW-0472">Membrane</keyword>
<name>A0A3A8N4C1_9BACT</name>
<protein>
    <submittedName>
        <fullName evidence="3">Uncharacterized protein</fullName>
    </submittedName>
</protein>
<feature type="transmembrane region" description="Helical" evidence="2">
    <location>
        <begin position="127"/>
        <end position="144"/>
    </location>
</feature>
<organism evidence="3 4">
    <name type="scientific">Corallococcus llansteffanensis</name>
    <dbReference type="NCBI Taxonomy" id="2316731"/>
    <lineage>
        <taxon>Bacteria</taxon>
        <taxon>Pseudomonadati</taxon>
        <taxon>Myxococcota</taxon>
        <taxon>Myxococcia</taxon>
        <taxon>Myxococcales</taxon>
        <taxon>Cystobacterineae</taxon>
        <taxon>Myxococcaceae</taxon>
        <taxon>Corallococcus</taxon>
    </lineage>
</organism>
<reference evidence="4" key="1">
    <citation type="submission" date="2018-09" db="EMBL/GenBank/DDBJ databases">
        <authorList>
            <person name="Livingstone P.G."/>
            <person name="Whitworth D.E."/>
        </authorList>
    </citation>
    <scope>NUCLEOTIDE SEQUENCE [LARGE SCALE GENOMIC DNA]</scope>
    <source>
        <strain evidence="4">CA051B</strain>
    </source>
</reference>
<evidence type="ECO:0000313" key="4">
    <source>
        <dbReference type="Proteomes" id="UP000272888"/>
    </source>
</evidence>
<keyword evidence="2" id="KW-0812">Transmembrane</keyword>
<dbReference type="Proteomes" id="UP000272888">
    <property type="component" value="Unassembled WGS sequence"/>
</dbReference>
<keyword evidence="4" id="KW-1185">Reference proteome</keyword>
<comment type="caution">
    <text evidence="3">The sequence shown here is derived from an EMBL/GenBank/DDBJ whole genome shotgun (WGS) entry which is preliminary data.</text>
</comment>